<dbReference type="RefSeq" id="XP_026752574.1">
    <property type="nucleotide sequence ID" value="XM_026896773.2"/>
</dbReference>
<evidence type="ECO:0000256" key="13">
    <source>
        <dbReference type="PROSITE-ProRule" id="PRU00176"/>
    </source>
</evidence>
<dbReference type="EC" id="2.7.7.52" evidence="3"/>
<keyword evidence="16" id="KW-1185">Reference proteome</keyword>
<evidence type="ECO:0000313" key="17">
    <source>
        <dbReference type="RefSeq" id="XP_026752574.1"/>
    </source>
</evidence>
<evidence type="ECO:0000256" key="6">
    <source>
        <dbReference type="ARBA" id="ARBA00022695"/>
    </source>
</evidence>
<keyword evidence="5" id="KW-0808">Transferase</keyword>
<dbReference type="SUPFAM" id="SSF81631">
    <property type="entry name" value="PAP/OAS1 substrate-binding domain"/>
    <property type="match status" value="1"/>
</dbReference>
<comment type="cofactor">
    <cofactor evidence="2">
        <name>Mg(2+)</name>
        <dbReference type="ChEBI" id="CHEBI:18420"/>
    </cofactor>
</comment>
<protein>
    <recommendedName>
        <fullName evidence="4">Speckle targeted PIP5K1A-regulated poly(A) polymerase</fullName>
        <ecNumber evidence="3">2.7.7.52</ecNumber>
    </recommendedName>
    <alternativeName>
        <fullName evidence="10">RNA-binding motif protein 21</fullName>
    </alternativeName>
    <alternativeName>
        <fullName evidence="11">U6 snRNA-specific terminal uridylyltransferase 1</fullName>
    </alternativeName>
</protein>
<accession>A0A6J1WM92</accession>
<dbReference type="Gene3D" id="3.30.70.330">
    <property type="match status" value="1"/>
</dbReference>
<dbReference type="PANTHER" id="PTHR12271:SF66">
    <property type="entry name" value="TERMINAL URIDYLYLTRANSFERASE TAILOR"/>
    <property type="match status" value="1"/>
</dbReference>
<feature type="region of interest" description="Disordered" evidence="14">
    <location>
        <begin position="89"/>
        <end position="110"/>
    </location>
</feature>
<dbReference type="AlphaFoldDB" id="A0A6J1WM92"/>
<dbReference type="GO" id="GO:0031123">
    <property type="term" value="P:RNA 3'-end processing"/>
    <property type="evidence" value="ECO:0007669"/>
    <property type="project" value="TreeGrafter"/>
</dbReference>
<evidence type="ECO:0000256" key="7">
    <source>
        <dbReference type="ARBA" id="ARBA00022723"/>
    </source>
</evidence>
<keyword evidence="8" id="KW-0460">Magnesium</keyword>
<dbReference type="SUPFAM" id="SSF54928">
    <property type="entry name" value="RNA-binding domain, RBD"/>
    <property type="match status" value="1"/>
</dbReference>
<evidence type="ECO:0000256" key="1">
    <source>
        <dbReference type="ARBA" id="ARBA00001936"/>
    </source>
</evidence>
<gene>
    <name evidence="17 18" type="primary">LOC113512840</name>
</gene>
<proteinExistence type="predicted"/>
<evidence type="ECO:0000256" key="9">
    <source>
        <dbReference type="ARBA" id="ARBA00022884"/>
    </source>
</evidence>
<feature type="compositionally biased region" description="Polar residues" evidence="14">
    <location>
        <begin position="89"/>
        <end position="101"/>
    </location>
</feature>
<dbReference type="InterPro" id="IPR035979">
    <property type="entry name" value="RBD_domain_sf"/>
</dbReference>
<evidence type="ECO:0000256" key="10">
    <source>
        <dbReference type="ARBA" id="ARBA00030790"/>
    </source>
</evidence>
<dbReference type="Proteomes" id="UP001652740">
    <property type="component" value="Unplaced"/>
</dbReference>
<comment type="catalytic activity">
    <reaction evidence="12">
        <text>RNA(n) + UTP = RNA(n)-3'-uridine ribonucleotide + diphosphate</text>
        <dbReference type="Rhea" id="RHEA:14785"/>
        <dbReference type="Rhea" id="RHEA-COMP:14527"/>
        <dbReference type="Rhea" id="RHEA-COMP:17348"/>
        <dbReference type="ChEBI" id="CHEBI:33019"/>
        <dbReference type="ChEBI" id="CHEBI:46398"/>
        <dbReference type="ChEBI" id="CHEBI:140395"/>
        <dbReference type="ChEBI" id="CHEBI:173116"/>
        <dbReference type="EC" id="2.7.7.52"/>
    </reaction>
</comment>
<evidence type="ECO:0000256" key="14">
    <source>
        <dbReference type="SAM" id="MobiDB-lite"/>
    </source>
</evidence>
<dbReference type="Gene3D" id="1.10.1410.10">
    <property type="match status" value="1"/>
</dbReference>
<keyword evidence="6" id="KW-0548">Nucleotidyltransferase</keyword>
<dbReference type="InterPro" id="IPR012677">
    <property type="entry name" value="Nucleotide-bd_a/b_plait_sf"/>
</dbReference>
<reference evidence="17 18" key="1">
    <citation type="submission" date="2025-04" db="UniProtKB">
        <authorList>
            <consortium name="RefSeq"/>
        </authorList>
    </citation>
    <scope>IDENTIFICATION</scope>
    <source>
        <tissue evidence="17 18">Whole adult</tissue>
    </source>
</reference>
<evidence type="ECO:0000256" key="11">
    <source>
        <dbReference type="ARBA" id="ARBA00033036"/>
    </source>
</evidence>
<evidence type="ECO:0000256" key="3">
    <source>
        <dbReference type="ARBA" id="ARBA00012472"/>
    </source>
</evidence>
<evidence type="ECO:0000313" key="18">
    <source>
        <dbReference type="RefSeq" id="XP_026752575.1"/>
    </source>
</evidence>
<dbReference type="InterPro" id="IPR002058">
    <property type="entry name" value="PAP_assoc"/>
</dbReference>
<feature type="domain" description="RRM" evidence="15">
    <location>
        <begin position="19"/>
        <end position="89"/>
    </location>
</feature>
<dbReference type="InterPro" id="IPR054708">
    <property type="entry name" value="MTPAP-like_central"/>
</dbReference>
<dbReference type="Pfam" id="PF22600">
    <property type="entry name" value="MTPAP-like_central"/>
    <property type="match status" value="1"/>
</dbReference>
<dbReference type="PANTHER" id="PTHR12271">
    <property type="entry name" value="POLY A POLYMERASE CID PAP -RELATED"/>
    <property type="match status" value="1"/>
</dbReference>
<dbReference type="CDD" id="cd05402">
    <property type="entry name" value="NT_PAP_TUTase"/>
    <property type="match status" value="1"/>
</dbReference>
<name>A0A6J1WM92_GALME</name>
<dbReference type="Pfam" id="PF03828">
    <property type="entry name" value="PAP_assoc"/>
    <property type="match status" value="1"/>
</dbReference>
<evidence type="ECO:0000259" key="15">
    <source>
        <dbReference type="PROSITE" id="PS50102"/>
    </source>
</evidence>
<evidence type="ECO:0000256" key="2">
    <source>
        <dbReference type="ARBA" id="ARBA00001946"/>
    </source>
</evidence>
<evidence type="ECO:0000256" key="12">
    <source>
        <dbReference type="ARBA" id="ARBA00049105"/>
    </source>
</evidence>
<dbReference type="RefSeq" id="XP_026752575.1">
    <property type="nucleotide sequence ID" value="XM_026896774.2"/>
</dbReference>
<dbReference type="GO" id="GO:1990817">
    <property type="term" value="F:poly(A) RNA polymerase activity"/>
    <property type="evidence" value="ECO:0007669"/>
    <property type="project" value="UniProtKB-ARBA"/>
</dbReference>
<dbReference type="InterPro" id="IPR043519">
    <property type="entry name" value="NT_sf"/>
</dbReference>
<keyword evidence="9 13" id="KW-0694">RNA-binding</keyword>
<dbReference type="GO" id="GO:0003723">
    <property type="term" value="F:RNA binding"/>
    <property type="evidence" value="ECO:0007669"/>
    <property type="project" value="UniProtKB-UniRule"/>
</dbReference>
<dbReference type="GO" id="GO:0046872">
    <property type="term" value="F:metal ion binding"/>
    <property type="evidence" value="ECO:0007669"/>
    <property type="project" value="UniProtKB-KW"/>
</dbReference>
<dbReference type="Gene3D" id="3.30.460.10">
    <property type="entry name" value="Beta Polymerase, domain 2"/>
    <property type="match status" value="1"/>
</dbReference>
<dbReference type="SUPFAM" id="SSF81301">
    <property type="entry name" value="Nucleotidyltransferase"/>
    <property type="match status" value="1"/>
</dbReference>
<evidence type="ECO:0000313" key="16">
    <source>
        <dbReference type="Proteomes" id="UP001652740"/>
    </source>
</evidence>
<evidence type="ECO:0000256" key="4">
    <source>
        <dbReference type="ARBA" id="ARBA00021679"/>
    </source>
</evidence>
<sequence length="670" mass="76507">MEAARASQGCARSASDKSCTVHVSGYPKYTQPQDLTRTFLHFGNAKVDKMNQKFATLTFSNSLEAKSAVLDSNKVAVYGSFLTVQPYSPQQAAEAPRQQNNNKRDFSRSKQKGVIISPRDIDLSGDFVQQIDNILLAIRLTQEEVFKIGTLYSNLEQALQELWPGSTAIPFGSIPTGLGIKTSDADCFVKVPPQYRRPNANFVNKTARLLRQYPRIFAEILPIPRANTPIVKFFHIPTATNCDVTFKTELGARNSSLIHFLLRADPRLIPMAVLIKYWAKVHEMSGSGRLTNYALTMLIIFYLQQPPNPILPPIRWLQQDPNDDYIVDHWNTGFMNRLESLPPTRNRSTISELIGGFFEYYSVFDFEKMIVCPYLGYPIQKDLFKDLDTLPEGFERYKENIRNLNTAAMRFTTSWCAQDPFEQCHNIASPVSSRLASNIKIYLKFAAEAYQREKSNKCEMFLKSILLDKPKIAKEKGHPEFRSNLFPKFISSIVDPDWKSVVRSIIFIIFETMLKIKLGKVEEKVNPDSKKEKEKYMGTVTKPIWKRKAASKSHGLMHLDLQQKQAKITEEVMNFEKEQINIQFQLILTYSHDPKRAVVAIKLNNGDIAAFKEFGKFFISILQSWFMQLLTPYAKSSTNDTASKIAETIKFLDSNHESNNVDRDDDTLSE</sequence>
<evidence type="ECO:0000256" key="8">
    <source>
        <dbReference type="ARBA" id="ARBA00022842"/>
    </source>
</evidence>
<evidence type="ECO:0000256" key="5">
    <source>
        <dbReference type="ARBA" id="ARBA00022679"/>
    </source>
</evidence>
<dbReference type="KEGG" id="gmw:113512840"/>
<comment type="cofactor">
    <cofactor evidence="1">
        <name>Mn(2+)</name>
        <dbReference type="ChEBI" id="CHEBI:29035"/>
    </cofactor>
</comment>
<organism evidence="16 18">
    <name type="scientific">Galleria mellonella</name>
    <name type="common">Greater wax moth</name>
    <dbReference type="NCBI Taxonomy" id="7137"/>
    <lineage>
        <taxon>Eukaryota</taxon>
        <taxon>Metazoa</taxon>
        <taxon>Ecdysozoa</taxon>
        <taxon>Arthropoda</taxon>
        <taxon>Hexapoda</taxon>
        <taxon>Insecta</taxon>
        <taxon>Pterygota</taxon>
        <taxon>Neoptera</taxon>
        <taxon>Endopterygota</taxon>
        <taxon>Lepidoptera</taxon>
        <taxon>Glossata</taxon>
        <taxon>Ditrysia</taxon>
        <taxon>Pyraloidea</taxon>
        <taxon>Pyralidae</taxon>
        <taxon>Galleriinae</taxon>
        <taxon>Galleria</taxon>
    </lineage>
</organism>
<dbReference type="OrthoDB" id="407432at2759"/>
<dbReference type="PROSITE" id="PS50102">
    <property type="entry name" value="RRM"/>
    <property type="match status" value="1"/>
</dbReference>
<dbReference type="InterPro" id="IPR000504">
    <property type="entry name" value="RRM_dom"/>
</dbReference>
<dbReference type="CDD" id="cd00590">
    <property type="entry name" value="RRM_SF"/>
    <property type="match status" value="1"/>
</dbReference>
<keyword evidence="7" id="KW-0479">Metal-binding</keyword>
<dbReference type="GeneID" id="113512840"/>
<dbReference type="GO" id="GO:0050265">
    <property type="term" value="F:RNA uridylyltransferase activity"/>
    <property type="evidence" value="ECO:0007669"/>
    <property type="project" value="UniProtKB-EC"/>
</dbReference>